<feature type="transmembrane region" description="Helical" evidence="7">
    <location>
        <begin position="84"/>
        <end position="105"/>
    </location>
</feature>
<evidence type="ECO:0000256" key="2">
    <source>
        <dbReference type="ARBA" id="ARBA00022448"/>
    </source>
</evidence>
<name>A0A2A6E157_9BACL</name>
<evidence type="ECO:0000259" key="8">
    <source>
        <dbReference type="PROSITE" id="PS50928"/>
    </source>
</evidence>
<comment type="similarity">
    <text evidence="7">Belongs to the binding-protein-dependent transport system permease family.</text>
</comment>
<feature type="transmembrane region" description="Helical" evidence="7">
    <location>
        <begin position="159"/>
        <end position="178"/>
    </location>
</feature>
<evidence type="ECO:0000256" key="5">
    <source>
        <dbReference type="ARBA" id="ARBA00022989"/>
    </source>
</evidence>
<evidence type="ECO:0000313" key="10">
    <source>
        <dbReference type="Proteomes" id="UP000243688"/>
    </source>
</evidence>
<keyword evidence="3" id="KW-1003">Cell membrane</keyword>
<dbReference type="PANTHER" id="PTHR30193">
    <property type="entry name" value="ABC TRANSPORTER PERMEASE PROTEIN"/>
    <property type="match status" value="1"/>
</dbReference>
<dbReference type="EMBL" id="MOXJ01000011">
    <property type="protein sequence ID" value="PDO10662.1"/>
    <property type="molecule type" value="Genomic_DNA"/>
</dbReference>
<gene>
    <name evidence="9" type="ORF">BLM47_06100</name>
</gene>
<sequence>MQSARIRRRWWQTQTFRDHVSGYLYVAPFVAVFLAFQLFPILYTFYVSLFSWKAIGGREFLGFRNYVWLFADDPKFWRSVMNTFTIWFLSTAPQLSLALVLAKALDRNIRGLAVFRLGAFMPNITSLAAIAIIFSGIFSRDYGIVNWVLSWFGADKIDWVAGYWTAQIAVATMVNWRWTGYNAIIYLAALQTVPRELHEAAILDGASAVRRFIEITIPMIRPVILFTVMLSTIGGMQLFVEPFLFSGGYEGGARNQVLTMTLYMYATGFRDYSFGYASAISWVTFLIIVLFVAVNYSLARRIRSAG</sequence>
<dbReference type="CDD" id="cd06261">
    <property type="entry name" value="TM_PBP2"/>
    <property type="match status" value="1"/>
</dbReference>
<protein>
    <recommendedName>
        <fullName evidence="8">ABC transmembrane type-1 domain-containing protein</fullName>
    </recommendedName>
</protein>
<comment type="subcellular location">
    <subcellularLocation>
        <location evidence="1 7">Cell membrane</location>
        <topology evidence="1 7">Multi-pass membrane protein</topology>
    </subcellularLocation>
</comment>
<accession>A0A2A6E157</accession>
<keyword evidence="5 7" id="KW-1133">Transmembrane helix</keyword>
<dbReference type="SUPFAM" id="SSF161098">
    <property type="entry name" value="MetI-like"/>
    <property type="match status" value="1"/>
</dbReference>
<feature type="transmembrane region" description="Helical" evidence="7">
    <location>
        <begin position="274"/>
        <end position="298"/>
    </location>
</feature>
<comment type="caution">
    <text evidence="9">The sequence shown here is derived from an EMBL/GenBank/DDBJ whole genome shotgun (WGS) entry which is preliminary data.</text>
</comment>
<evidence type="ECO:0000256" key="6">
    <source>
        <dbReference type="ARBA" id="ARBA00023136"/>
    </source>
</evidence>
<evidence type="ECO:0000256" key="4">
    <source>
        <dbReference type="ARBA" id="ARBA00022692"/>
    </source>
</evidence>
<evidence type="ECO:0000313" key="9">
    <source>
        <dbReference type="EMBL" id="PDO10662.1"/>
    </source>
</evidence>
<feature type="transmembrane region" description="Helical" evidence="7">
    <location>
        <begin position="117"/>
        <end position="139"/>
    </location>
</feature>
<dbReference type="InterPro" id="IPR051393">
    <property type="entry name" value="ABC_transporter_permease"/>
</dbReference>
<evidence type="ECO:0000256" key="3">
    <source>
        <dbReference type="ARBA" id="ARBA00022475"/>
    </source>
</evidence>
<dbReference type="AlphaFoldDB" id="A0A2A6E157"/>
<dbReference type="InterPro" id="IPR000515">
    <property type="entry name" value="MetI-like"/>
</dbReference>
<dbReference type="Pfam" id="PF00528">
    <property type="entry name" value="BPD_transp_1"/>
    <property type="match status" value="1"/>
</dbReference>
<keyword evidence="2 7" id="KW-0813">Transport</keyword>
<dbReference type="GO" id="GO:0005886">
    <property type="term" value="C:plasma membrane"/>
    <property type="evidence" value="ECO:0007669"/>
    <property type="project" value="UniProtKB-SubCell"/>
</dbReference>
<keyword evidence="6 7" id="KW-0472">Membrane</keyword>
<organism evidence="9 10">
    <name type="scientific">Candidatus Reconcilbacillus cellulovorans</name>
    <dbReference type="NCBI Taxonomy" id="1906605"/>
    <lineage>
        <taxon>Bacteria</taxon>
        <taxon>Bacillati</taxon>
        <taxon>Bacillota</taxon>
        <taxon>Bacilli</taxon>
        <taxon>Bacillales</taxon>
        <taxon>Paenibacillaceae</taxon>
        <taxon>Candidatus Reconcilbacillus</taxon>
    </lineage>
</organism>
<dbReference type="Gene3D" id="1.10.3720.10">
    <property type="entry name" value="MetI-like"/>
    <property type="match status" value="1"/>
</dbReference>
<feature type="transmembrane region" description="Helical" evidence="7">
    <location>
        <begin position="220"/>
        <end position="240"/>
    </location>
</feature>
<reference evidence="9 10" key="1">
    <citation type="submission" date="2016-12" db="EMBL/GenBank/DDBJ databases">
        <title>Candidatus Reconcilibacillus cellulovorans genome.</title>
        <authorList>
            <person name="Kolinko S."/>
            <person name="Wu Y.-W."/>
            <person name="Tachea F."/>
            <person name="Denzel E."/>
            <person name="Hiras J."/>
            <person name="Baecker N."/>
            <person name="Chan L.J."/>
            <person name="Eichorst S.A."/>
            <person name="Frey D."/>
            <person name="Adams P.D."/>
            <person name="Pray T."/>
            <person name="Tanjore D."/>
            <person name="Petzold C.J."/>
            <person name="Gladden J.M."/>
            <person name="Simmons B.A."/>
            <person name="Singer S.W."/>
        </authorList>
    </citation>
    <scope>NUCLEOTIDE SEQUENCE [LARGE SCALE GENOMIC DNA]</scope>
    <source>
        <strain evidence="9">JTherm</strain>
    </source>
</reference>
<feature type="domain" description="ABC transmembrane type-1" evidence="8">
    <location>
        <begin position="80"/>
        <end position="295"/>
    </location>
</feature>
<dbReference type="PROSITE" id="PS50928">
    <property type="entry name" value="ABC_TM1"/>
    <property type="match status" value="1"/>
</dbReference>
<feature type="transmembrane region" description="Helical" evidence="7">
    <location>
        <begin position="20"/>
        <end position="43"/>
    </location>
</feature>
<dbReference type="PANTHER" id="PTHR30193:SF37">
    <property type="entry name" value="INNER MEMBRANE ABC TRANSPORTER PERMEASE PROTEIN YCJO"/>
    <property type="match status" value="1"/>
</dbReference>
<dbReference type="Proteomes" id="UP000243688">
    <property type="component" value="Unassembled WGS sequence"/>
</dbReference>
<evidence type="ECO:0000256" key="1">
    <source>
        <dbReference type="ARBA" id="ARBA00004651"/>
    </source>
</evidence>
<evidence type="ECO:0000256" key="7">
    <source>
        <dbReference type="RuleBase" id="RU363032"/>
    </source>
</evidence>
<dbReference type="GO" id="GO:0055085">
    <property type="term" value="P:transmembrane transport"/>
    <property type="evidence" value="ECO:0007669"/>
    <property type="project" value="InterPro"/>
</dbReference>
<proteinExistence type="inferred from homology"/>
<dbReference type="InterPro" id="IPR035906">
    <property type="entry name" value="MetI-like_sf"/>
</dbReference>
<keyword evidence="4 7" id="KW-0812">Transmembrane</keyword>